<dbReference type="UniPathway" id="UPA00251">
    <property type="reaction ID" value="UER00320"/>
</dbReference>
<dbReference type="PANTHER" id="PTHR38042">
    <property type="entry name" value="UROPORPHYRINOGEN-III SYNTHASE, CHLOROPLASTIC"/>
    <property type="match status" value="1"/>
</dbReference>
<feature type="domain" description="Tetrapyrrole biosynthesis uroporphyrinogen III synthase" evidence="10">
    <location>
        <begin position="15"/>
        <end position="232"/>
    </location>
</feature>
<evidence type="ECO:0000259" key="10">
    <source>
        <dbReference type="Pfam" id="PF02602"/>
    </source>
</evidence>
<sequence length="246" mass="27250">MTKVLLTRPEQECQALQQLLAADNIEAMCQPLFAIIPGRQLSSLAEQLAVADIVIAVSKHAVSMASRQLNQQWPSHIRCFAVGQATQQAWQQAGVEAIAPQLETSEGLLALPQLANVAEQRIVILRGQRGRELLAEQLHQRGADVSYCECYQREAITLNSSQLVPYWQQQISYLIITSGEQLNRLQALCDESQLPWLYSNTLITVSQRLADLARTMGFKQILVSASANNQALKATLLTAMNKAKSR</sequence>
<evidence type="ECO:0000256" key="2">
    <source>
        <dbReference type="ARBA" id="ARBA00008133"/>
    </source>
</evidence>
<evidence type="ECO:0000256" key="1">
    <source>
        <dbReference type="ARBA" id="ARBA00004772"/>
    </source>
</evidence>
<dbReference type="RefSeq" id="WP_191143121.1">
    <property type="nucleotide sequence ID" value="NZ_JACXAF010000001.1"/>
</dbReference>
<keyword evidence="4 9" id="KW-0456">Lyase</keyword>
<name>A0A8J6QGN0_9GAMM</name>
<evidence type="ECO:0000313" key="12">
    <source>
        <dbReference type="Proteomes" id="UP000638014"/>
    </source>
</evidence>
<comment type="similarity">
    <text evidence="2 9">Belongs to the uroporphyrinogen-III synthase family.</text>
</comment>
<comment type="caution">
    <text evidence="11">The sequence shown here is derived from an EMBL/GenBank/DDBJ whole genome shotgun (WGS) entry which is preliminary data.</text>
</comment>
<dbReference type="Gene3D" id="3.40.50.10090">
    <property type="match status" value="2"/>
</dbReference>
<evidence type="ECO:0000313" key="11">
    <source>
        <dbReference type="EMBL" id="MBD1388002.1"/>
    </source>
</evidence>
<comment type="catalytic activity">
    <reaction evidence="8 9">
        <text>hydroxymethylbilane = uroporphyrinogen III + H2O</text>
        <dbReference type="Rhea" id="RHEA:18965"/>
        <dbReference type="ChEBI" id="CHEBI:15377"/>
        <dbReference type="ChEBI" id="CHEBI:57308"/>
        <dbReference type="ChEBI" id="CHEBI:57845"/>
        <dbReference type="EC" id="4.2.1.75"/>
    </reaction>
</comment>
<proteinExistence type="inferred from homology"/>
<comment type="pathway">
    <text evidence="1 9">Porphyrin-containing compound metabolism; protoporphyrin-IX biosynthesis; coproporphyrinogen-III from 5-aminolevulinate: step 3/4.</text>
</comment>
<dbReference type="GO" id="GO:0006780">
    <property type="term" value="P:uroporphyrinogen III biosynthetic process"/>
    <property type="evidence" value="ECO:0007669"/>
    <property type="project" value="UniProtKB-UniRule"/>
</dbReference>
<dbReference type="SUPFAM" id="SSF69618">
    <property type="entry name" value="HemD-like"/>
    <property type="match status" value="1"/>
</dbReference>
<dbReference type="EC" id="4.2.1.75" evidence="3 9"/>
<dbReference type="PANTHER" id="PTHR38042:SF1">
    <property type="entry name" value="UROPORPHYRINOGEN-III SYNTHASE, CHLOROPLASTIC"/>
    <property type="match status" value="1"/>
</dbReference>
<accession>A0A8J6QGN0</accession>
<evidence type="ECO:0000256" key="9">
    <source>
        <dbReference type="RuleBase" id="RU366031"/>
    </source>
</evidence>
<reference evidence="11" key="1">
    <citation type="submission" date="2020-09" db="EMBL/GenBank/DDBJ databases">
        <title>A novel bacterium of genus Neiella, isolated from South China Sea.</title>
        <authorList>
            <person name="Huang H."/>
            <person name="Mo K."/>
            <person name="Hu Y."/>
        </authorList>
    </citation>
    <scope>NUCLEOTIDE SEQUENCE</scope>
    <source>
        <strain evidence="11">HB171785</strain>
    </source>
</reference>
<keyword evidence="12" id="KW-1185">Reference proteome</keyword>
<dbReference type="GO" id="GO:0004852">
    <property type="term" value="F:uroporphyrinogen-III synthase activity"/>
    <property type="evidence" value="ECO:0007669"/>
    <property type="project" value="UniProtKB-UniRule"/>
</dbReference>
<organism evidence="11 12">
    <name type="scientific">Neiella litorisoli</name>
    <dbReference type="NCBI Taxonomy" id="2771431"/>
    <lineage>
        <taxon>Bacteria</taxon>
        <taxon>Pseudomonadati</taxon>
        <taxon>Pseudomonadota</taxon>
        <taxon>Gammaproteobacteria</taxon>
        <taxon>Alteromonadales</taxon>
        <taxon>Echinimonadaceae</taxon>
        <taxon>Neiella</taxon>
    </lineage>
</organism>
<comment type="function">
    <text evidence="6 9">Catalyzes cyclization of the linear tetrapyrrole, hydroxymethylbilane, to the macrocyclic uroporphyrinogen III.</text>
</comment>
<keyword evidence="5 9" id="KW-0627">Porphyrin biosynthesis</keyword>
<evidence type="ECO:0000256" key="8">
    <source>
        <dbReference type="ARBA" id="ARBA00048617"/>
    </source>
</evidence>
<evidence type="ECO:0000256" key="6">
    <source>
        <dbReference type="ARBA" id="ARBA00037589"/>
    </source>
</evidence>
<evidence type="ECO:0000256" key="3">
    <source>
        <dbReference type="ARBA" id="ARBA00013109"/>
    </source>
</evidence>
<evidence type="ECO:0000256" key="4">
    <source>
        <dbReference type="ARBA" id="ARBA00023239"/>
    </source>
</evidence>
<dbReference type="AlphaFoldDB" id="A0A8J6QGN0"/>
<dbReference type="InterPro" id="IPR039793">
    <property type="entry name" value="UROS/Hem4"/>
</dbReference>
<dbReference type="InterPro" id="IPR003754">
    <property type="entry name" value="4pyrrol_synth_uPrphyn_synth"/>
</dbReference>
<evidence type="ECO:0000256" key="5">
    <source>
        <dbReference type="ARBA" id="ARBA00023244"/>
    </source>
</evidence>
<protein>
    <recommendedName>
        <fullName evidence="7 9">Uroporphyrinogen-III synthase</fullName>
        <ecNumber evidence="3 9">4.2.1.75</ecNumber>
    </recommendedName>
</protein>
<gene>
    <name evidence="11" type="ORF">IC617_01030</name>
</gene>
<dbReference type="InterPro" id="IPR036108">
    <property type="entry name" value="4pyrrol_syn_uPrphyn_synt_sf"/>
</dbReference>
<dbReference type="EMBL" id="JACXAF010000001">
    <property type="protein sequence ID" value="MBD1388002.1"/>
    <property type="molecule type" value="Genomic_DNA"/>
</dbReference>
<dbReference type="Pfam" id="PF02602">
    <property type="entry name" value="HEM4"/>
    <property type="match status" value="1"/>
</dbReference>
<evidence type="ECO:0000256" key="7">
    <source>
        <dbReference type="ARBA" id="ARBA00040167"/>
    </source>
</evidence>
<dbReference type="CDD" id="cd06578">
    <property type="entry name" value="HemD"/>
    <property type="match status" value="1"/>
</dbReference>
<dbReference type="GO" id="GO:0006782">
    <property type="term" value="P:protoporphyrinogen IX biosynthetic process"/>
    <property type="evidence" value="ECO:0007669"/>
    <property type="project" value="UniProtKB-UniRule"/>
</dbReference>
<dbReference type="Proteomes" id="UP000638014">
    <property type="component" value="Unassembled WGS sequence"/>
</dbReference>